<evidence type="ECO:0000256" key="2">
    <source>
        <dbReference type="ARBA" id="ARBA00022737"/>
    </source>
</evidence>
<evidence type="ECO:0000256" key="6">
    <source>
        <dbReference type="ARBA" id="ARBA00023235"/>
    </source>
</evidence>
<evidence type="ECO:0000313" key="10">
    <source>
        <dbReference type="EMBL" id="MET7012740.1"/>
    </source>
</evidence>
<keyword evidence="4 7" id="KW-0697">Rotamase</keyword>
<comment type="catalytic activity">
    <reaction evidence="7">
        <text>[protein]-peptidylproline (omega=180) = [protein]-peptidylproline (omega=0)</text>
        <dbReference type="Rhea" id="RHEA:16237"/>
        <dbReference type="Rhea" id="RHEA-COMP:10747"/>
        <dbReference type="Rhea" id="RHEA-COMP:10748"/>
        <dbReference type="ChEBI" id="CHEBI:83833"/>
        <dbReference type="ChEBI" id="CHEBI:83834"/>
        <dbReference type="EC" id="5.2.1.8"/>
    </reaction>
</comment>
<evidence type="ECO:0000256" key="8">
    <source>
        <dbReference type="SAM" id="Coils"/>
    </source>
</evidence>
<dbReference type="GO" id="GO:0003755">
    <property type="term" value="F:peptidyl-prolyl cis-trans isomerase activity"/>
    <property type="evidence" value="ECO:0007669"/>
    <property type="project" value="UniProtKB-EC"/>
</dbReference>
<evidence type="ECO:0000256" key="7">
    <source>
        <dbReference type="HAMAP-Rule" id="MF_01183"/>
    </source>
</evidence>
<dbReference type="Pfam" id="PF13616">
    <property type="entry name" value="Rotamase_3"/>
    <property type="match status" value="1"/>
</dbReference>
<dbReference type="Pfam" id="PF00639">
    <property type="entry name" value="Rotamase"/>
    <property type="match status" value="1"/>
</dbReference>
<feature type="domain" description="PpiC" evidence="9">
    <location>
        <begin position="281"/>
        <end position="379"/>
    </location>
</feature>
<keyword evidence="11" id="KW-1185">Reference proteome</keyword>
<dbReference type="HAMAP" id="MF_01183">
    <property type="entry name" value="Chaperone_SurA"/>
    <property type="match status" value="1"/>
</dbReference>
<comment type="subcellular location">
    <subcellularLocation>
        <location evidence="7">Periplasm</location>
    </subcellularLocation>
    <text evidence="7">Is capable of associating with the outer membrane.</text>
</comment>
<evidence type="ECO:0000259" key="9">
    <source>
        <dbReference type="PROSITE" id="PS50198"/>
    </source>
</evidence>
<dbReference type="EC" id="5.2.1.8" evidence="7"/>
<dbReference type="Proteomes" id="UP001549691">
    <property type="component" value="Unassembled WGS sequence"/>
</dbReference>
<comment type="function">
    <text evidence="7">Chaperone involved in the correct folding and assembly of outer membrane proteins. Recognizes specific patterns of aromatic residues and the orientation of their side chains, which are found more frequently in integral outer membrane proteins. May act in both early periplasmic and late outer membrane-associated steps of protein maturation.</text>
</comment>
<dbReference type="InterPro" id="IPR015391">
    <property type="entry name" value="SurA_N"/>
</dbReference>
<keyword evidence="2 7" id="KW-0677">Repeat</keyword>
<dbReference type="SUPFAM" id="SSF109998">
    <property type="entry name" value="Triger factor/SurA peptide-binding domain-like"/>
    <property type="match status" value="1"/>
</dbReference>
<dbReference type="InterPro" id="IPR050280">
    <property type="entry name" value="OMP_Chaperone_SurA"/>
</dbReference>
<evidence type="ECO:0000256" key="3">
    <source>
        <dbReference type="ARBA" id="ARBA00022764"/>
    </source>
</evidence>
<keyword evidence="5 7" id="KW-0143">Chaperone</keyword>
<feature type="domain" description="PpiC" evidence="9">
    <location>
        <begin position="169"/>
        <end position="270"/>
    </location>
</feature>
<accession>A0ABV2TFP9</accession>
<dbReference type="PANTHER" id="PTHR47637">
    <property type="entry name" value="CHAPERONE SURA"/>
    <property type="match status" value="1"/>
</dbReference>
<dbReference type="InterPro" id="IPR046357">
    <property type="entry name" value="PPIase_dom_sf"/>
</dbReference>
<dbReference type="Pfam" id="PF09312">
    <property type="entry name" value="SurA_N"/>
    <property type="match status" value="1"/>
</dbReference>
<organism evidence="10 11">
    <name type="scientific">Uliginosibacterium flavum</name>
    <dbReference type="NCBI Taxonomy" id="1396831"/>
    <lineage>
        <taxon>Bacteria</taxon>
        <taxon>Pseudomonadati</taxon>
        <taxon>Pseudomonadota</taxon>
        <taxon>Betaproteobacteria</taxon>
        <taxon>Rhodocyclales</taxon>
        <taxon>Zoogloeaceae</taxon>
        <taxon>Uliginosibacterium</taxon>
    </lineage>
</organism>
<dbReference type="EMBL" id="JBEWZI010000001">
    <property type="protein sequence ID" value="MET7012740.1"/>
    <property type="molecule type" value="Genomic_DNA"/>
</dbReference>
<dbReference type="SUPFAM" id="SSF54534">
    <property type="entry name" value="FKBP-like"/>
    <property type="match status" value="2"/>
</dbReference>
<comment type="domain">
    <text evidence="7">The PPIase activity resides only in the second parvulin domain. The N-terminal region and the C-terminal tail are necessary and sufficient for the chaperone activity of SurA. The PPIase activity is dispensable for SurA to function as a chaperone. The N-terminal region and the C-terminal tail are also required for porin recognition.</text>
</comment>
<reference evidence="10 11" key="1">
    <citation type="submission" date="2024-07" db="EMBL/GenBank/DDBJ databases">
        <title>Uliginosibacterium flavum JJ3220;KACC:17644.</title>
        <authorList>
            <person name="Kim M.K."/>
        </authorList>
    </citation>
    <scope>NUCLEOTIDE SEQUENCE [LARGE SCALE GENOMIC DNA]</scope>
    <source>
        <strain evidence="10 11">KACC:17644</strain>
    </source>
</reference>
<keyword evidence="1 7" id="KW-0732">Signal</keyword>
<evidence type="ECO:0000256" key="4">
    <source>
        <dbReference type="ARBA" id="ARBA00023110"/>
    </source>
</evidence>
<dbReference type="PROSITE" id="PS50198">
    <property type="entry name" value="PPIC_PPIASE_2"/>
    <property type="match status" value="2"/>
</dbReference>
<proteinExistence type="inferred from homology"/>
<keyword evidence="8" id="KW-0175">Coiled coil</keyword>
<feature type="coiled-coil region" evidence="8">
    <location>
        <begin position="31"/>
        <end position="58"/>
    </location>
</feature>
<feature type="signal peptide" evidence="7">
    <location>
        <begin position="1"/>
        <end position="21"/>
    </location>
</feature>
<dbReference type="Gene3D" id="1.10.4030.10">
    <property type="entry name" value="Porin chaperone SurA, peptide-binding domain"/>
    <property type="match status" value="1"/>
</dbReference>
<keyword evidence="3 7" id="KW-0574">Periplasm</keyword>
<dbReference type="InterPro" id="IPR023034">
    <property type="entry name" value="PPIase_SurA"/>
</dbReference>
<dbReference type="RefSeq" id="WP_354599199.1">
    <property type="nucleotide sequence ID" value="NZ_JBEWZI010000001.1"/>
</dbReference>
<gene>
    <name evidence="7" type="primary">surA</name>
    <name evidence="10" type="ORF">ABXR19_00970</name>
</gene>
<dbReference type="PANTHER" id="PTHR47637:SF1">
    <property type="entry name" value="CHAPERONE SURA"/>
    <property type="match status" value="1"/>
</dbReference>
<protein>
    <recommendedName>
        <fullName evidence="7">Chaperone SurA</fullName>
    </recommendedName>
    <alternativeName>
        <fullName evidence="7">Peptidyl-prolyl cis-trans isomerase SurA</fullName>
        <shortName evidence="7">PPIase SurA</shortName>
        <ecNumber evidence="7">5.2.1.8</ecNumber>
    </alternativeName>
    <alternativeName>
        <fullName evidence="7">Rotamase SurA</fullName>
    </alternativeName>
</protein>
<evidence type="ECO:0000313" key="11">
    <source>
        <dbReference type="Proteomes" id="UP001549691"/>
    </source>
</evidence>
<dbReference type="InterPro" id="IPR027304">
    <property type="entry name" value="Trigger_fact/SurA_dom_sf"/>
</dbReference>
<name>A0ABV2TFP9_9RHOO</name>
<feature type="chain" id="PRO_5044931295" description="Chaperone SurA" evidence="7">
    <location>
        <begin position="22"/>
        <end position="425"/>
    </location>
</feature>
<comment type="caution">
    <text evidence="10">The sequence shown here is derived from an EMBL/GenBank/DDBJ whole genome shotgun (WGS) entry which is preliminary data.</text>
</comment>
<evidence type="ECO:0000256" key="5">
    <source>
        <dbReference type="ARBA" id="ARBA00023186"/>
    </source>
</evidence>
<dbReference type="Gene3D" id="3.10.50.40">
    <property type="match status" value="2"/>
</dbReference>
<sequence length="425" mass="47228" precursor="true">MMKSLTRGLLAFLLLSAVAHAAELDRVVAVVNDEVITASELRSRIAQAERQLATQGTQAPAASLLRRQVLDRMVLDRVQLQTAKLRGVTVDDVALDRAIGRIAEQNKLPVADLPKAVATEGYTWEQFRSNIRNEIMMSRLREREVDARITVSQGEVDALLAAGATAPKAREYLLSHILLRAPEGATPEQLNALNLRADDVQRLIRQGDDFAKLAATYSASQDALQGGSLDWRPLERVPSIFAEGLPGMRKGEVSKTLRSAAGLHIFKLIDMRDAVESKVEIEQTHARHILVRTSAASDATKERRRLDDIAARIRGGVDFAEMARVHSSDITAAKGGELGWLSPGDTVPEFERAMNALKPGEISAAVETPFGWHLIQVLERKKVDVTADRRKMEARQALRERKMDEAYEDWLRQMRDSAWVEIKPE</sequence>
<keyword evidence="6 7" id="KW-0413">Isomerase</keyword>
<dbReference type="InterPro" id="IPR000297">
    <property type="entry name" value="PPIase_PpiC"/>
</dbReference>
<evidence type="ECO:0000256" key="1">
    <source>
        <dbReference type="ARBA" id="ARBA00022729"/>
    </source>
</evidence>